<dbReference type="InterPro" id="IPR004360">
    <property type="entry name" value="Glyas_Fos-R_dOase_dom"/>
</dbReference>
<dbReference type="RefSeq" id="WP_048275285.1">
    <property type="nucleotide sequence ID" value="NZ_CACVCI010000001.1"/>
</dbReference>
<dbReference type="InterPro" id="IPR029068">
    <property type="entry name" value="Glyas_Bleomycin-R_OHBP_Dase"/>
</dbReference>
<keyword evidence="1" id="KW-0808">Transferase</keyword>
<dbReference type="SUPFAM" id="SSF54593">
    <property type="entry name" value="Glyoxalase/Bleomycin resistance protein/Dihydroxybiphenyl dioxygenase"/>
    <property type="match status" value="1"/>
</dbReference>
<sequence length="132" mass="14769">MLAGLNHLTLAVRDVTVSAAFYRDLLGFTLRATWDGGAYLSLGELWLCLSLDEVDDRRDYTHYAFTLPEDALAAFRARLLDAGVIEWKTNKSEGASFYFLDPDGHRLEAHSGDLQSRLAACREAPYAGMVFY</sequence>
<dbReference type="NCBIfam" id="NF000496">
    <property type="entry name" value="Fos_GSH"/>
    <property type="match status" value="1"/>
</dbReference>
<dbReference type="STRING" id="61647.LG71_16235"/>
<dbReference type="AlphaFoldDB" id="A0A0J5LUN6"/>
<reference evidence="1 2" key="1">
    <citation type="submission" date="2015-05" db="EMBL/GenBank/DDBJ databases">
        <title>Genome sequences of Pluralibacter gergoviae.</title>
        <authorList>
            <person name="Greninger A.L."/>
            <person name="Miller S."/>
        </authorList>
    </citation>
    <scope>NUCLEOTIDE SEQUENCE [LARGE SCALE GENOMIC DNA]</scope>
    <source>
        <strain evidence="1 2">JS81F13</strain>
    </source>
</reference>
<dbReference type="Proteomes" id="UP000036196">
    <property type="component" value="Unassembled WGS sequence"/>
</dbReference>
<name>A0A0J5LUN6_PLUGE</name>
<dbReference type="PROSITE" id="PS51819">
    <property type="entry name" value="VOC"/>
    <property type="match status" value="1"/>
</dbReference>
<dbReference type="Pfam" id="PF00903">
    <property type="entry name" value="Glyoxalase"/>
    <property type="match status" value="1"/>
</dbReference>
<dbReference type="Gene3D" id="3.10.180.10">
    <property type="entry name" value="2,3-Dihydroxybiphenyl 1,2-Dioxygenase, domain 1"/>
    <property type="match status" value="1"/>
</dbReference>
<dbReference type="GO" id="GO:0016740">
    <property type="term" value="F:transferase activity"/>
    <property type="evidence" value="ECO:0007669"/>
    <property type="project" value="UniProtKB-KW"/>
</dbReference>
<evidence type="ECO:0000313" key="1">
    <source>
        <dbReference type="EMBL" id="KMK12216.1"/>
    </source>
</evidence>
<gene>
    <name evidence="1" type="ORF">ABW06_17695</name>
</gene>
<dbReference type="PANTHER" id="PTHR21366">
    <property type="entry name" value="GLYOXALASE FAMILY PROTEIN"/>
    <property type="match status" value="1"/>
</dbReference>
<organism evidence="1 2">
    <name type="scientific">Pluralibacter gergoviae</name>
    <name type="common">Enterobacter gergoviae</name>
    <dbReference type="NCBI Taxonomy" id="61647"/>
    <lineage>
        <taxon>Bacteria</taxon>
        <taxon>Pseudomonadati</taxon>
        <taxon>Pseudomonadota</taxon>
        <taxon>Gammaproteobacteria</taxon>
        <taxon>Enterobacterales</taxon>
        <taxon>Enterobacteriaceae</taxon>
        <taxon>Pluralibacter</taxon>
    </lineage>
</organism>
<accession>A0A0J5LUN6</accession>
<comment type="caution">
    <text evidence="1">The sequence shown here is derived from an EMBL/GenBank/DDBJ whole genome shotgun (WGS) entry which is preliminary data.</text>
</comment>
<dbReference type="EMBL" id="LDZF01000020">
    <property type="protein sequence ID" value="KMK12216.1"/>
    <property type="molecule type" value="Genomic_DNA"/>
</dbReference>
<dbReference type="InterPro" id="IPR037523">
    <property type="entry name" value="VOC_core"/>
</dbReference>
<protein>
    <submittedName>
        <fullName evidence="1">Glutathione transferase</fullName>
    </submittedName>
</protein>
<dbReference type="InterPro" id="IPR050383">
    <property type="entry name" value="GlyoxalaseI/FosfomycinResist"/>
</dbReference>
<proteinExistence type="predicted"/>
<dbReference type="PANTHER" id="PTHR21366:SF14">
    <property type="entry name" value="GLYOXALASE DOMAIN-CONTAINING PROTEIN 5"/>
    <property type="match status" value="1"/>
</dbReference>
<evidence type="ECO:0000313" key="2">
    <source>
        <dbReference type="Proteomes" id="UP000036196"/>
    </source>
</evidence>
<dbReference type="eggNOG" id="COG0346">
    <property type="taxonomic scope" value="Bacteria"/>
</dbReference>
<dbReference type="PATRIC" id="fig|61647.15.peg.2062"/>
<keyword evidence="2" id="KW-1185">Reference proteome</keyword>